<feature type="region of interest" description="Disordered" evidence="1">
    <location>
        <begin position="31"/>
        <end position="68"/>
    </location>
</feature>
<evidence type="ECO:0008006" key="4">
    <source>
        <dbReference type="Google" id="ProtNLM"/>
    </source>
</evidence>
<feature type="compositionally biased region" description="Basic and acidic residues" evidence="1">
    <location>
        <begin position="38"/>
        <end position="48"/>
    </location>
</feature>
<proteinExistence type="predicted"/>
<gene>
    <name evidence="2" type="ORF">SAMN04488509_101855</name>
</gene>
<accession>A0A1G6T3P0</accession>
<dbReference type="AlphaFoldDB" id="A0A1G6T3P0"/>
<dbReference type="RefSeq" id="WP_091239214.1">
    <property type="nucleotide sequence ID" value="NZ_FNAG01000001.1"/>
</dbReference>
<organism evidence="2 3">
    <name type="scientific">Aquimonas voraii</name>
    <dbReference type="NCBI Taxonomy" id="265719"/>
    <lineage>
        <taxon>Bacteria</taxon>
        <taxon>Pseudomonadati</taxon>
        <taxon>Pseudomonadota</taxon>
        <taxon>Gammaproteobacteria</taxon>
        <taxon>Lysobacterales</taxon>
        <taxon>Lysobacteraceae</taxon>
        <taxon>Aquimonas</taxon>
    </lineage>
</organism>
<dbReference type="Proteomes" id="UP000199603">
    <property type="component" value="Unassembled WGS sequence"/>
</dbReference>
<dbReference type="STRING" id="265719.SAMN04488509_101855"/>
<dbReference type="EMBL" id="FNAG01000001">
    <property type="protein sequence ID" value="SDD23484.1"/>
    <property type="molecule type" value="Genomic_DNA"/>
</dbReference>
<evidence type="ECO:0000256" key="1">
    <source>
        <dbReference type="SAM" id="MobiDB-lite"/>
    </source>
</evidence>
<protein>
    <recommendedName>
        <fullName evidence="4">GcrA cell cycle regulator</fullName>
    </recommendedName>
</protein>
<evidence type="ECO:0000313" key="3">
    <source>
        <dbReference type="Proteomes" id="UP000199603"/>
    </source>
</evidence>
<evidence type="ECO:0000313" key="2">
    <source>
        <dbReference type="EMBL" id="SDD23484.1"/>
    </source>
</evidence>
<feature type="compositionally biased region" description="Polar residues" evidence="1">
    <location>
        <begin position="49"/>
        <end position="68"/>
    </location>
</feature>
<dbReference type="OrthoDB" id="3830421at2"/>
<sequence length="68" mass="7519">MAKSPSNHGKQWTPADVKQLAQLAKENTPTRVIGLKMGRTEDSVRAKASETSVSLKPTNQSPYNRRKP</sequence>
<reference evidence="2 3" key="1">
    <citation type="submission" date="2016-10" db="EMBL/GenBank/DDBJ databases">
        <authorList>
            <person name="de Groot N.N."/>
        </authorList>
    </citation>
    <scope>NUCLEOTIDE SEQUENCE [LARGE SCALE GENOMIC DNA]</scope>
    <source>
        <strain evidence="2 3">DSM 16957</strain>
    </source>
</reference>
<keyword evidence="3" id="KW-1185">Reference proteome</keyword>
<name>A0A1G6T3P0_9GAMM</name>